<feature type="transmembrane region" description="Helical" evidence="4">
    <location>
        <begin position="549"/>
        <end position="568"/>
    </location>
</feature>
<dbReference type="InterPro" id="IPR015943">
    <property type="entry name" value="WD40/YVTN_repeat-like_dom_sf"/>
</dbReference>
<dbReference type="SUPFAM" id="SSF52799">
    <property type="entry name" value="(Phosphotyrosine protein) phosphatases II"/>
    <property type="match status" value="1"/>
</dbReference>
<keyword evidence="4" id="KW-1133">Transmembrane helix</keyword>
<feature type="domain" description="Tyrosine specific protein phosphatases" evidence="6">
    <location>
        <begin position="835"/>
        <end position="900"/>
    </location>
</feature>
<organism evidence="7">
    <name type="scientific">Cladocopium goreaui</name>
    <dbReference type="NCBI Taxonomy" id="2562237"/>
    <lineage>
        <taxon>Eukaryota</taxon>
        <taxon>Sar</taxon>
        <taxon>Alveolata</taxon>
        <taxon>Dinophyceae</taxon>
        <taxon>Suessiales</taxon>
        <taxon>Symbiodiniaceae</taxon>
        <taxon>Cladocopium</taxon>
    </lineage>
</organism>
<evidence type="ECO:0000313" key="8">
    <source>
        <dbReference type="EMBL" id="CAL1160479.1"/>
    </source>
</evidence>
<keyword evidence="1" id="KW-0378">Hydrolase</keyword>
<keyword evidence="4" id="KW-0472">Membrane</keyword>
<evidence type="ECO:0000256" key="4">
    <source>
        <dbReference type="SAM" id="Phobius"/>
    </source>
</evidence>
<dbReference type="Gene3D" id="2.130.10.10">
    <property type="entry name" value="YVTN repeat-like/Quinoprotein amine dehydrogenase"/>
    <property type="match status" value="2"/>
</dbReference>
<dbReference type="GO" id="GO:1990811">
    <property type="term" value="C:MWP complex"/>
    <property type="evidence" value="ECO:0007669"/>
    <property type="project" value="TreeGrafter"/>
</dbReference>
<dbReference type="PANTHER" id="PTHR16220:SF0">
    <property type="entry name" value="WD REPEAT-CONTAINING PROTEIN WRAP73"/>
    <property type="match status" value="1"/>
</dbReference>
<dbReference type="EMBL" id="CAMXCT030003968">
    <property type="protein sequence ID" value="CAL4794416.1"/>
    <property type="molecule type" value="Genomic_DNA"/>
</dbReference>
<dbReference type="SMART" id="SM00195">
    <property type="entry name" value="DSPc"/>
    <property type="match status" value="1"/>
</dbReference>
<dbReference type="InterPro" id="IPR029021">
    <property type="entry name" value="Prot-tyrosine_phosphatase-like"/>
</dbReference>
<evidence type="ECO:0000256" key="1">
    <source>
        <dbReference type="ARBA" id="ARBA00022801"/>
    </source>
</evidence>
<keyword evidence="10" id="KW-1185">Reference proteome</keyword>
<dbReference type="InterPro" id="IPR052778">
    <property type="entry name" value="Centrosome-WD_assoc"/>
</dbReference>
<dbReference type="InterPro" id="IPR016130">
    <property type="entry name" value="Tyr_Pase_AS"/>
</dbReference>
<dbReference type="SUPFAM" id="SSF50978">
    <property type="entry name" value="WD40 repeat-like"/>
    <property type="match status" value="1"/>
</dbReference>
<dbReference type="Proteomes" id="UP001152797">
    <property type="component" value="Unassembled WGS sequence"/>
</dbReference>
<dbReference type="SMART" id="SM00404">
    <property type="entry name" value="PTPc_motif"/>
    <property type="match status" value="1"/>
</dbReference>
<dbReference type="PROSITE" id="PS00383">
    <property type="entry name" value="TYR_PHOSPHATASE_1"/>
    <property type="match status" value="1"/>
</dbReference>
<dbReference type="EMBL" id="CAMXCT020003968">
    <property type="protein sequence ID" value="CAL1160479.1"/>
    <property type="molecule type" value="Genomic_DNA"/>
</dbReference>
<dbReference type="EMBL" id="CAMXCT010003968">
    <property type="protein sequence ID" value="CAI4007104.1"/>
    <property type="molecule type" value="Genomic_DNA"/>
</dbReference>
<feature type="region of interest" description="Disordered" evidence="3">
    <location>
        <begin position="958"/>
        <end position="1048"/>
    </location>
</feature>
<dbReference type="GO" id="GO:0005815">
    <property type="term" value="C:microtubule organizing center"/>
    <property type="evidence" value="ECO:0007669"/>
    <property type="project" value="TreeGrafter"/>
</dbReference>
<dbReference type="PROSITE" id="PS50054">
    <property type="entry name" value="TYR_PHOSPHATASE_DUAL"/>
    <property type="match status" value="1"/>
</dbReference>
<comment type="caution">
    <text evidence="7">The sequence shown here is derived from an EMBL/GenBank/DDBJ whole genome shotgun (WGS) entry which is preliminary data.</text>
</comment>
<feature type="domain" description="Tyrosine-protein phosphatase" evidence="5">
    <location>
        <begin position="778"/>
        <end position="922"/>
    </location>
</feature>
<evidence type="ECO:0000256" key="2">
    <source>
        <dbReference type="ARBA" id="ARBA00022912"/>
    </source>
</evidence>
<dbReference type="CDD" id="cd14498">
    <property type="entry name" value="DSP"/>
    <property type="match status" value="1"/>
</dbReference>
<evidence type="ECO:0000313" key="9">
    <source>
        <dbReference type="EMBL" id="CAL4794416.1"/>
    </source>
</evidence>
<dbReference type="PROSITE" id="PS50056">
    <property type="entry name" value="TYR_PHOSPHATASE_2"/>
    <property type="match status" value="1"/>
</dbReference>
<evidence type="ECO:0000313" key="7">
    <source>
        <dbReference type="EMBL" id="CAI4007104.1"/>
    </source>
</evidence>
<feature type="transmembrane region" description="Helical" evidence="4">
    <location>
        <begin position="862"/>
        <end position="883"/>
    </location>
</feature>
<dbReference type="GO" id="GO:0004721">
    <property type="term" value="F:phosphoprotein phosphatase activity"/>
    <property type="evidence" value="ECO:0007669"/>
    <property type="project" value="UniProtKB-KW"/>
</dbReference>
<keyword evidence="4" id="KW-0812">Transmembrane</keyword>
<dbReference type="InterPro" id="IPR000340">
    <property type="entry name" value="Dual-sp_phosphatase_cat-dom"/>
</dbReference>
<dbReference type="PANTHER" id="PTHR16220">
    <property type="entry name" value="WD REPEAT PROTEIN 8-RELATED"/>
    <property type="match status" value="1"/>
</dbReference>
<name>A0A9P1DAF6_9DINO</name>
<proteinExistence type="predicted"/>
<reference evidence="7" key="1">
    <citation type="submission" date="2022-10" db="EMBL/GenBank/DDBJ databases">
        <authorList>
            <person name="Chen Y."/>
            <person name="Dougan E. K."/>
            <person name="Chan C."/>
            <person name="Rhodes N."/>
            <person name="Thang M."/>
        </authorList>
    </citation>
    <scope>NUCLEOTIDE SEQUENCE</scope>
</reference>
<feature type="transmembrane region" description="Helical" evidence="4">
    <location>
        <begin position="725"/>
        <end position="744"/>
    </location>
</feature>
<dbReference type="AlphaFoldDB" id="A0A9P1DAF6"/>
<sequence length="1183" mass="130296">MDYTVDYTDVLRQGLGEWSPNGKFLAGAQQNRLQIREHESLKLLQVFICLDKVERIEWSPDSQLILTEVARPGVLQIWSMRDSEWTCRIYEGLAGIAHAWWADAETVLVTVDFQLYVSIWQLQEGSSAIQIPRPKFRQRGVAFSRDGCWLAALRRVECKDKLSVYNAEGKFTCLTDVALPGDAANLLWGPDDNTLVVWEMPGRLPWCRMYTLAGECLVQLGDGFPRSVVASPSTALLAACGIDGQLQLLSAVSQKIVASFAHALDLSECDDEVFFWEEDFEMNEPGGLRYRRLQDFPRLEERIGPDTLDADGIPRQGITVAQWSPDERYLATKHESFPSVVWIWDLGKMVLASLLCHNSRVKSLVWDPMATGDRSRLAISTADPVLFLWSPQHAEALPCALSAARLRWRSDGRSLLLQERDRVSERIREDFGGSADLGFPGTNGAVHANSWAVGHGHEVPTAVAAAAAAAAVPLPALAGEPPSVGIHWYWDLGVGTLHGETASVVMMVVFVTVIFALLGAGGSTSSSRRPPNWNLKDCLVMMARSGSQLLSVALLALLAICAWVPAFISSKTQVPTAVAAAAAAAAVPLPALAGEPPSVGIHWYWDLGVGTLHGETASVVMMVVFVTVIFALLGAGGSTRRIIRAGPIVMMARSGSQLLSVALLALLAICAWVPAFISSKTQVPTAVAAAAAAAAVPLPALAGEPPSVGIHWYWDLGVGTLHGETASVVMMVVFVTVIFALLGAGGSTRKACMDDDVCKLLTDLVRSSMKRCHQDQSDPEPITTWGLYVGGMREANNLEMLQRLHISAVVNASPDVVHVDYPKQWHVLTVDAEDDEFYPLLETHLEAVVEFVDQQRAEKRPVLLHCFAGMNRSAALCAAYLMVKERLGLFRVVKLLSEKRGWILSNDGFMHQLVRLAREEELLDPVPSPRLDAVAEEPHEPHELDEPHHDVGELEEFHRTRARSSSNTGAPRCHASKLGRSLSRMSVDGETDSSLQRGKTKLERRFSRSSSAMSDVSEEGRKVPRTSDQPLRHRTNSDKDLGYASRLPRQDSISSDLKKIKALKDLREGTAKLQPGMYLYVIMLGDPEYIRLIHEDHLVHEGVLAGHTSLVERNEFRRGWAKQWNNNDPEVRHTVLYAGELEYEQGVGVTMWNNHSGHYTPSAKDHVRVHLDPSTFVPYDEEE</sequence>
<feature type="transmembrane region" description="Helical" evidence="4">
    <location>
        <begin position="502"/>
        <end position="520"/>
    </location>
</feature>
<dbReference type="InterPro" id="IPR000387">
    <property type="entry name" value="Tyr_Pase_dom"/>
</dbReference>
<reference evidence="8" key="2">
    <citation type="submission" date="2024-04" db="EMBL/GenBank/DDBJ databases">
        <authorList>
            <person name="Chen Y."/>
            <person name="Shah S."/>
            <person name="Dougan E. K."/>
            <person name="Thang M."/>
            <person name="Chan C."/>
        </authorList>
    </citation>
    <scope>NUCLEOTIDE SEQUENCE [LARGE SCALE GENOMIC DNA]</scope>
</reference>
<dbReference type="Pfam" id="PF00782">
    <property type="entry name" value="DSPc"/>
    <property type="match status" value="1"/>
</dbReference>
<feature type="transmembrane region" description="Helical" evidence="4">
    <location>
        <begin position="658"/>
        <end position="677"/>
    </location>
</feature>
<dbReference type="InterPro" id="IPR003595">
    <property type="entry name" value="Tyr_Pase_cat"/>
</dbReference>
<dbReference type="Gene3D" id="3.90.190.10">
    <property type="entry name" value="Protein tyrosine phosphatase superfamily"/>
    <property type="match status" value="1"/>
</dbReference>
<evidence type="ECO:0000259" key="5">
    <source>
        <dbReference type="PROSITE" id="PS50054"/>
    </source>
</evidence>
<evidence type="ECO:0000259" key="6">
    <source>
        <dbReference type="PROSITE" id="PS50056"/>
    </source>
</evidence>
<feature type="transmembrane region" description="Helical" evidence="4">
    <location>
        <begin position="617"/>
        <end position="637"/>
    </location>
</feature>
<keyword evidence="2" id="KW-0904">Protein phosphatase</keyword>
<dbReference type="InterPro" id="IPR036322">
    <property type="entry name" value="WD40_repeat_dom_sf"/>
</dbReference>
<gene>
    <name evidence="7" type="ORF">C1SCF055_LOCUS32681</name>
</gene>
<dbReference type="InterPro" id="IPR020422">
    <property type="entry name" value="TYR_PHOSPHATASE_DUAL_dom"/>
</dbReference>
<dbReference type="OrthoDB" id="2017893at2759"/>
<evidence type="ECO:0000313" key="10">
    <source>
        <dbReference type="Proteomes" id="UP001152797"/>
    </source>
</evidence>
<evidence type="ECO:0000256" key="3">
    <source>
        <dbReference type="SAM" id="MobiDB-lite"/>
    </source>
</evidence>
<protein>
    <submittedName>
        <fullName evidence="9">WD repeat-containing protein WRAP73 (WD repeat-containing protein 8) (WD repeat-containing protein antisense to TP73 gene)</fullName>
    </submittedName>
</protein>
<accession>A0A9P1DAF6</accession>